<feature type="compositionally biased region" description="Low complexity" evidence="2">
    <location>
        <begin position="294"/>
        <end position="317"/>
    </location>
</feature>
<reference evidence="3" key="1">
    <citation type="submission" date="2016-04" db="EMBL/GenBank/DDBJ databases">
        <authorList>
            <person name="Nguyen H.D."/>
            <person name="Samba Siva P."/>
            <person name="Cullis J."/>
            <person name="Levesque C.A."/>
            <person name="Hambleton S."/>
        </authorList>
    </citation>
    <scope>NUCLEOTIDE SEQUENCE</scope>
    <source>
        <strain evidence="3">DAOMC 236422</strain>
    </source>
</reference>
<dbReference type="Proteomes" id="UP000078113">
    <property type="component" value="Unassembled WGS sequence"/>
</dbReference>
<comment type="caution">
    <text evidence="3">The sequence shown here is derived from an EMBL/GenBank/DDBJ whole genome shotgun (WGS) entry which is preliminary data.</text>
</comment>
<dbReference type="EMBL" id="LWDG02000507">
    <property type="protein sequence ID" value="KAE8264716.1"/>
    <property type="molecule type" value="Genomic_DNA"/>
</dbReference>
<dbReference type="AlphaFoldDB" id="A0A8X7N4B7"/>
<keyword evidence="1" id="KW-0175">Coiled coil</keyword>
<organism evidence="3 4">
    <name type="scientific">Tilletia walkeri</name>
    <dbReference type="NCBI Taxonomy" id="117179"/>
    <lineage>
        <taxon>Eukaryota</taxon>
        <taxon>Fungi</taxon>
        <taxon>Dikarya</taxon>
        <taxon>Basidiomycota</taxon>
        <taxon>Ustilaginomycotina</taxon>
        <taxon>Exobasidiomycetes</taxon>
        <taxon>Tilletiales</taxon>
        <taxon>Tilletiaceae</taxon>
        <taxon>Tilletia</taxon>
    </lineage>
</organism>
<reference evidence="3" key="2">
    <citation type="journal article" date="2019" name="IMA Fungus">
        <title>Genome sequencing and comparison of five Tilletia species to identify candidate genes for the detection of regulated species infecting wheat.</title>
        <authorList>
            <person name="Nguyen H.D.T."/>
            <person name="Sultana T."/>
            <person name="Kesanakurti P."/>
            <person name="Hambleton S."/>
        </authorList>
    </citation>
    <scope>NUCLEOTIDE SEQUENCE</scope>
    <source>
        <strain evidence="3">DAOMC 236422</strain>
    </source>
</reference>
<accession>A0A8X7N4B7</accession>
<keyword evidence="4" id="KW-1185">Reference proteome</keyword>
<proteinExistence type="predicted"/>
<evidence type="ECO:0000256" key="2">
    <source>
        <dbReference type="SAM" id="MobiDB-lite"/>
    </source>
</evidence>
<sequence length="640" mass="67303">MSSTASPHFFTLIPSDNHRLARSIAFLTSDTFTLSLGGTRIDRDSRASPPPHTATFMFDDCAVPVDQTTISVATGAVFLRQEARDGTTRINGRSLDKLENVLLRDGDYLELGYYENIDGAFYFDLRLHVSTSSPPPMLPIPRLLDSFMPTTSFTPATSSVFQALQQSSESLRHLSAELEMAKQQLQDALAREAGHTCTPAPPPRPYGALLAAIRARPPEGDFTGTETSTVSPRASACLPSTSASTSVLASVPCLEARFVLTTPDGPPSSFTAPSSPPVSSNLSPSLLFTNFPATSDSTSRSLRSSPLLDSESSPTSPARFSAVEASSVVASEPAALLASASTSSGTTSVPTSVPASVSSPLSTLPSASSTPALLHSTHPPTSVLTSVLRSATSSSSPSRPLSTAPSSTTSPHPHSHSSSVRLHGSVTSIHLDAALGRLRAAWITARQRTSSASSAKASRRVDSLELLLSRVREEWIRARSALLDTSGLGLNRQAGSVDAPIQATRKSASIPDPTTNSRACPSMLVSPLATAGDRPSASITTLEAVSSPVPRLHRSADLPGFSSATCLPTPIAVLPPFIRPCAAPARFNDPSTHTGVLAGTICDLFTHHSELFPRHAQPAPCPRFCPPHTFLGSHQPLCVF</sequence>
<protein>
    <recommendedName>
        <fullName evidence="5">FHA domain-containing protein</fullName>
    </recommendedName>
</protein>
<name>A0A8X7N4B7_9BASI</name>
<evidence type="ECO:0000313" key="4">
    <source>
        <dbReference type="Proteomes" id="UP000078113"/>
    </source>
</evidence>
<evidence type="ECO:0008006" key="5">
    <source>
        <dbReference type="Google" id="ProtNLM"/>
    </source>
</evidence>
<evidence type="ECO:0000313" key="3">
    <source>
        <dbReference type="EMBL" id="KAE8264716.1"/>
    </source>
</evidence>
<feature type="region of interest" description="Disordered" evidence="2">
    <location>
        <begin position="341"/>
        <end position="423"/>
    </location>
</feature>
<feature type="coiled-coil region" evidence="1">
    <location>
        <begin position="164"/>
        <end position="191"/>
    </location>
</feature>
<feature type="region of interest" description="Disordered" evidence="2">
    <location>
        <begin position="293"/>
        <end position="317"/>
    </location>
</feature>
<feature type="compositionally biased region" description="Low complexity" evidence="2">
    <location>
        <begin position="381"/>
        <end position="421"/>
    </location>
</feature>
<feature type="compositionally biased region" description="Low complexity" evidence="2">
    <location>
        <begin position="341"/>
        <end position="374"/>
    </location>
</feature>
<gene>
    <name evidence="3" type="ORF">A4X09_0g6878</name>
</gene>
<evidence type="ECO:0000256" key="1">
    <source>
        <dbReference type="SAM" id="Coils"/>
    </source>
</evidence>